<keyword evidence="3" id="KW-1133">Transmembrane helix</keyword>
<keyword evidence="3" id="KW-0472">Membrane</keyword>
<dbReference type="NCBIfam" id="TIGR00254">
    <property type="entry name" value="GGDEF"/>
    <property type="match status" value="1"/>
</dbReference>
<dbReference type="EC" id="2.7.7.65" evidence="1"/>
<feature type="transmembrane region" description="Helical" evidence="3">
    <location>
        <begin position="178"/>
        <end position="197"/>
    </location>
</feature>
<dbReference type="EMBL" id="PEIB01000025">
    <property type="protein sequence ID" value="RXJ72185.1"/>
    <property type="molecule type" value="Genomic_DNA"/>
</dbReference>
<dbReference type="InterPro" id="IPR000160">
    <property type="entry name" value="GGDEF_dom"/>
</dbReference>
<comment type="caution">
    <text evidence="5">The sequence shown here is derived from an EMBL/GenBank/DDBJ whole genome shotgun (WGS) entry which is preliminary data.</text>
</comment>
<organism evidence="5 6">
    <name type="scientific">Veronia nyctiphanis</name>
    <dbReference type="NCBI Taxonomy" id="1278244"/>
    <lineage>
        <taxon>Bacteria</taxon>
        <taxon>Pseudomonadati</taxon>
        <taxon>Pseudomonadota</taxon>
        <taxon>Gammaproteobacteria</taxon>
        <taxon>Vibrionales</taxon>
        <taxon>Vibrionaceae</taxon>
        <taxon>Veronia</taxon>
    </lineage>
</organism>
<evidence type="ECO:0000256" key="3">
    <source>
        <dbReference type="SAM" id="Phobius"/>
    </source>
</evidence>
<dbReference type="InterPro" id="IPR050469">
    <property type="entry name" value="Diguanylate_Cyclase"/>
</dbReference>
<feature type="transmembrane region" description="Helical" evidence="3">
    <location>
        <begin position="48"/>
        <end position="68"/>
    </location>
</feature>
<feature type="transmembrane region" description="Helical" evidence="3">
    <location>
        <begin position="147"/>
        <end position="166"/>
    </location>
</feature>
<evidence type="ECO:0000313" key="6">
    <source>
        <dbReference type="Proteomes" id="UP000290287"/>
    </source>
</evidence>
<dbReference type="InterPro" id="IPR043128">
    <property type="entry name" value="Rev_trsase/Diguanyl_cyclase"/>
</dbReference>
<accession>A0A4Q0YNZ8</accession>
<dbReference type="AlphaFoldDB" id="A0A4Q0YNZ8"/>
<evidence type="ECO:0000256" key="1">
    <source>
        <dbReference type="ARBA" id="ARBA00012528"/>
    </source>
</evidence>
<comment type="catalytic activity">
    <reaction evidence="2">
        <text>2 GTP = 3',3'-c-di-GMP + 2 diphosphate</text>
        <dbReference type="Rhea" id="RHEA:24898"/>
        <dbReference type="ChEBI" id="CHEBI:33019"/>
        <dbReference type="ChEBI" id="CHEBI:37565"/>
        <dbReference type="ChEBI" id="CHEBI:58805"/>
        <dbReference type="EC" id="2.7.7.65"/>
    </reaction>
</comment>
<dbReference type="GO" id="GO:1902201">
    <property type="term" value="P:negative regulation of bacterial-type flagellum-dependent cell motility"/>
    <property type="evidence" value="ECO:0007669"/>
    <property type="project" value="TreeGrafter"/>
</dbReference>
<dbReference type="PANTHER" id="PTHR45138">
    <property type="entry name" value="REGULATORY COMPONENTS OF SENSORY TRANSDUCTION SYSTEM"/>
    <property type="match status" value="1"/>
</dbReference>
<dbReference type="GO" id="GO:0005886">
    <property type="term" value="C:plasma membrane"/>
    <property type="evidence" value="ECO:0007669"/>
    <property type="project" value="TreeGrafter"/>
</dbReference>
<sequence length="404" mass="44972">MGKYAFAKLKQSSCDRGLVMQGVLDPITNIGIKKCDRQEYVHLRLTNLVALMSVFISLIISAALLLAFGSPQAAMTNGLFLLLYPITWILNLEGLRKLASGWVLVVFYSHITCLALLVFPQQLHTELLLVIGPVVTMIVFGKSQKELLFISTAATAILMFYLFTMTDNTKLLPLSVKPTSFALFVGLYLAFMIFLVYSHLSELNHFHLSAERNLERDPLTDTLNGYEIYRRSTTLITGLNSTLSVIVIDIDKFQNINNEHGWDKGDLTLVDIANQLRADLADINCHIGRLHADRFVILLPEQTLSDALELAEALKTSIRTRTLLFETGAIQFSAGIGVATRQTDIVDGYRLIDAANSAVRQAKKYGDGKVSVASKHQLQKAVSPLYQPHSLTPLSNRRNTSPRY</sequence>
<reference evidence="5 6" key="1">
    <citation type="submission" date="2017-10" db="EMBL/GenBank/DDBJ databases">
        <title>Nyctiphanis sp. nov., isolated from the stomach of the euphausiid Nyctiphanes simplex (Hansen, 1911) in the Gulf of California.</title>
        <authorList>
            <person name="Gomez-Gil B."/>
            <person name="Aguilar-Mendez M."/>
            <person name="Lopez-Cortes A."/>
            <person name="Gomez-Gutierrez J."/>
            <person name="Roque A."/>
            <person name="Lang E."/>
            <person name="Gonzalez-Castillo A."/>
        </authorList>
    </citation>
    <scope>NUCLEOTIDE SEQUENCE [LARGE SCALE GENOMIC DNA]</scope>
    <source>
        <strain evidence="5 6">CAIM 600</strain>
    </source>
</reference>
<evidence type="ECO:0000256" key="2">
    <source>
        <dbReference type="ARBA" id="ARBA00034247"/>
    </source>
</evidence>
<evidence type="ECO:0000259" key="4">
    <source>
        <dbReference type="PROSITE" id="PS50887"/>
    </source>
</evidence>
<feature type="transmembrane region" description="Helical" evidence="3">
    <location>
        <begin position="74"/>
        <end position="92"/>
    </location>
</feature>
<feature type="domain" description="GGDEF" evidence="4">
    <location>
        <begin position="241"/>
        <end position="375"/>
    </location>
</feature>
<dbReference type="SMART" id="SM00267">
    <property type="entry name" value="GGDEF"/>
    <property type="match status" value="1"/>
</dbReference>
<dbReference type="PROSITE" id="PS50887">
    <property type="entry name" value="GGDEF"/>
    <property type="match status" value="1"/>
</dbReference>
<feature type="transmembrane region" description="Helical" evidence="3">
    <location>
        <begin position="123"/>
        <end position="140"/>
    </location>
</feature>
<name>A0A4Q0YNZ8_9GAMM</name>
<keyword evidence="3" id="KW-0812">Transmembrane</keyword>
<dbReference type="CDD" id="cd01949">
    <property type="entry name" value="GGDEF"/>
    <property type="match status" value="1"/>
</dbReference>
<dbReference type="GO" id="GO:0043709">
    <property type="term" value="P:cell adhesion involved in single-species biofilm formation"/>
    <property type="evidence" value="ECO:0007669"/>
    <property type="project" value="TreeGrafter"/>
</dbReference>
<protein>
    <recommendedName>
        <fullName evidence="1">diguanylate cyclase</fullName>
        <ecNumber evidence="1">2.7.7.65</ecNumber>
    </recommendedName>
</protein>
<dbReference type="InterPro" id="IPR029787">
    <property type="entry name" value="Nucleotide_cyclase"/>
</dbReference>
<dbReference type="SUPFAM" id="SSF55073">
    <property type="entry name" value="Nucleotide cyclase"/>
    <property type="match status" value="1"/>
</dbReference>
<dbReference type="PANTHER" id="PTHR45138:SF9">
    <property type="entry name" value="DIGUANYLATE CYCLASE DGCM-RELATED"/>
    <property type="match status" value="1"/>
</dbReference>
<keyword evidence="6" id="KW-1185">Reference proteome</keyword>
<proteinExistence type="predicted"/>
<gene>
    <name evidence="5" type="ORF">CS022_17460</name>
</gene>
<evidence type="ECO:0000313" key="5">
    <source>
        <dbReference type="EMBL" id="RXJ72185.1"/>
    </source>
</evidence>
<dbReference type="Proteomes" id="UP000290287">
    <property type="component" value="Unassembled WGS sequence"/>
</dbReference>
<dbReference type="GO" id="GO:0052621">
    <property type="term" value="F:diguanylate cyclase activity"/>
    <property type="evidence" value="ECO:0007669"/>
    <property type="project" value="UniProtKB-EC"/>
</dbReference>
<dbReference type="Gene3D" id="3.30.70.270">
    <property type="match status" value="1"/>
</dbReference>
<feature type="transmembrane region" description="Helical" evidence="3">
    <location>
        <begin position="99"/>
        <end position="117"/>
    </location>
</feature>
<dbReference type="Pfam" id="PF00990">
    <property type="entry name" value="GGDEF"/>
    <property type="match status" value="1"/>
</dbReference>